<organism evidence="2 3">
    <name type="scientific">Trematosphaeria pertusa</name>
    <dbReference type="NCBI Taxonomy" id="390896"/>
    <lineage>
        <taxon>Eukaryota</taxon>
        <taxon>Fungi</taxon>
        <taxon>Dikarya</taxon>
        <taxon>Ascomycota</taxon>
        <taxon>Pezizomycotina</taxon>
        <taxon>Dothideomycetes</taxon>
        <taxon>Pleosporomycetidae</taxon>
        <taxon>Pleosporales</taxon>
        <taxon>Massarineae</taxon>
        <taxon>Trematosphaeriaceae</taxon>
        <taxon>Trematosphaeria</taxon>
    </lineage>
</organism>
<proteinExistence type="predicted"/>
<evidence type="ECO:0000313" key="3">
    <source>
        <dbReference type="Proteomes" id="UP000800094"/>
    </source>
</evidence>
<dbReference type="AlphaFoldDB" id="A0A6A6I5J6"/>
<dbReference type="EMBL" id="ML987202">
    <property type="protein sequence ID" value="KAF2244840.1"/>
    <property type="molecule type" value="Genomic_DNA"/>
</dbReference>
<dbReference type="Proteomes" id="UP000800094">
    <property type="component" value="Unassembled WGS sequence"/>
</dbReference>
<protein>
    <submittedName>
        <fullName evidence="2">Uncharacterized protein</fullName>
    </submittedName>
</protein>
<dbReference type="PANTHER" id="PTHR42085:SF1">
    <property type="entry name" value="F-BOX DOMAIN-CONTAINING PROTEIN"/>
    <property type="match status" value="1"/>
</dbReference>
<dbReference type="OrthoDB" id="3715018at2759"/>
<name>A0A6A6I5J6_9PLEO</name>
<keyword evidence="3" id="KW-1185">Reference proteome</keyword>
<feature type="compositionally biased region" description="Basic residues" evidence="1">
    <location>
        <begin position="33"/>
        <end position="44"/>
    </location>
</feature>
<reference evidence="2" key="1">
    <citation type="journal article" date="2020" name="Stud. Mycol.">
        <title>101 Dothideomycetes genomes: a test case for predicting lifestyles and emergence of pathogens.</title>
        <authorList>
            <person name="Haridas S."/>
            <person name="Albert R."/>
            <person name="Binder M."/>
            <person name="Bloem J."/>
            <person name="Labutti K."/>
            <person name="Salamov A."/>
            <person name="Andreopoulos B."/>
            <person name="Baker S."/>
            <person name="Barry K."/>
            <person name="Bills G."/>
            <person name="Bluhm B."/>
            <person name="Cannon C."/>
            <person name="Castanera R."/>
            <person name="Culley D."/>
            <person name="Daum C."/>
            <person name="Ezra D."/>
            <person name="Gonzalez J."/>
            <person name="Henrissat B."/>
            <person name="Kuo A."/>
            <person name="Liang C."/>
            <person name="Lipzen A."/>
            <person name="Lutzoni F."/>
            <person name="Magnuson J."/>
            <person name="Mondo S."/>
            <person name="Nolan M."/>
            <person name="Ohm R."/>
            <person name="Pangilinan J."/>
            <person name="Park H.-J."/>
            <person name="Ramirez L."/>
            <person name="Alfaro M."/>
            <person name="Sun H."/>
            <person name="Tritt A."/>
            <person name="Yoshinaga Y."/>
            <person name="Zwiers L.-H."/>
            <person name="Turgeon B."/>
            <person name="Goodwin S."/>
            <person name="Spatafora J."/>
            <person name="Crous P."/>
            <person name="Grigoriev I."/>
        </authorList>
    </citation>
    <scope>NUCLEOTIDE SEQUENCE</scope>
    <source>
        <strain evidence="2">CBS 122368</strain>
    </source>
</reference>
<dbReference type="GeneID" id="54585572"/>
<dbReference type="PANTHER" id="PTHR42085">
    <property type="entry name" value="F-BOX DOMAIN-CONTAINING PROTEIN"/>
    <property type="match status" value="1"/>
</dbReference>
<feature type="compositionally biased region" description="Basic residues" evidence="1">
    <location>
        <begin position="1"/>
        <end position="21"/>
    </location>
</feature>
<feature type="region of interest" description="Disordered" evidence="1">
    <location>
        <begin position="1"/>
        <end position="62"/>
    </location>
</feature>
<dbReference type="InterPro" id="IPR038883">
    <property type="entry name" value="AN11006-like"/>
</dbReference>
<accession>A0A6A6I5J6</accession>
<dbReference type="RefSeq" id="XP_033679844.1">
    <property type="nucleotide sequence ID" value="XM_033832242.1"/>
</dbReference>
<sequence>MAPALRKRAARPTAASRRRTQSTKGKGNAVKPPAKRSSKPRTSKAKASSAKSPFIHPPNNPQATLLGLPTELRLQIYAYLLESDTIIHVHRKSLPGRNRSIFTWTPCKGASATSPLLCANPKWSGLCAEEDRCTYKKYAPPAPRGFAALTASCKFLRSETQGYWMRNTVVSIAPLALRLWLLYLEKHARHQLRNLRRVTLAGPDQYNTFKAQHVRELWRRVPNLEAVAFQGQTHPFPWIRQVSEVYNVDMRSRWHQWSALAPFRVFPRSVTVVVEGLIYLKRRTSKTTKGKPLKEQQLVVRVIREGKEPDENGMFEGEGDGWGDEDVQLELVQPGGLVEKASDALWREWWKDEFFEPFYTIW</sequence>
<evidence type="ECO:0000256" key="1">
    <source>
        <dbReference type="SAM" id="MobiDB-lite"/>
    </source>
</evidence>
<evidence type="ECO:0000313" key="2">
    <source>
        <dbReference type="EMBL" id="KAF2244840.1"/>
    </source>
</evidence>
<gene>
    <name evidence="2" type="ORF">BU26DRAFT_553939</name>
</gene>